<feature type="transmembrane region" description="Helical" evidence="1">
    <location>
        <begin position="172"/>
        <end position="193"/>
    </location>
</feature>
<protein>
    <submittedName>
        <fullName evidence="2">Uncharacterized protein</fullName>
    </submittedName>
</protein>
<gene>
    <name evidence="2" type="ORF">KCU76_g286</name>
</gene>
<name>A0A9P8EY61_AURME</name>
<feature type="non-terminal residue" evidence="2">
    <location>
        <position position="397"/>
    </location>
</feature>
<feature type="transmembrane region" description="Helical" evidence="1">
    <location>
        <begin position="78"/>
        <end position="97"/>
    </location>
</feature>
<proteinExistence type="predicted"/>
<dbReference type="EMBL" id="JAHFXF010000005">
    <property type="protein sequence ID" value="KAG9701062.1"/>
    <property type="molecule type" value="Genomic_DNA"/>
</dbReference>
<dbReference type="PANTHER" id="PTHR35395:SF1">
    <property type="entry name" value="DUF6536 DOMAIN-CONTAINING PROTEIN"/>
    <property type="match status" value="1"/>
</dbReference>
<feature type="transmembrane region" description="Helical" evidence="1">
    <location>
        <begin position="280"/>
        <end position="299"/>
    </location>
</feature>
<feature type="transmembrane region" description="Helical" evidence="1">
    <location>
        <begin position="320"/>
        <end position="345"/>
    </location>
</feature>
<reference evidence="2" key="2">
    <citation type="submission" date="2021-08" db="EMBL/GenBank/DDBJ databases">
        <authorList>
            <person name="Gostincar C."/>
            <person name="Sun X."/>
            <person name="Song Z."/>
            <person name="Gunde-Cimerman N."/>
        </authorList>
    </citation>
    <scope>NUCLEOTIDE SEQUENCE</scope>
    <source>
        <strain evidence="2">EXF-9911</strain>
    </source>
</reference>
<dbReference type="Proteomes" id="UP000779574">
    <property type="component" value="Unassembled WGS sequence"/>
</dbReference>
<evidence type="ECO:0000313" key="3">
    <source>
        <dbReference type="Proteomes" id="UP000779574"/>
    </source>
</evidence>
<organism evidence="2 3">
    <name type="scientific">Aureobasidium melanogenum</name>
    <name type="common">Aureobasidium pullulans var. melanogenum</name>
    <dbReference type="NCBI Taxonomy" id="46634"/>
    <lineage>
        <taxon>Eukaryota</taxon>
        <taxon>Fungi</taxon>
        <taxon>Dikarya</taxon>
        <taxon>Ascomycota</taxon>
        <taxon>Pezizomycotina</taxon>
        <taxon>Dothideomycetes</taxon>
        <taxon>Dothideomycetidae</taxon>
        <taxon>Dothideales</taxon>
        <taxon>Saccotheciaceae</taxon>
        <taxon>Aureobasidium</taxon>
    </lineage>
</organism>
<evidence type="ECO:0000256" key="1">
    <source>
        <dbReference type="SAM" id="Phobius"/>
    </source>
</evidence>
<keyword evidence="1" id="KW-0812">Transmembrane</keyword>
<dbReference type="AlphaFoldDB" id="A0A9P8EY61"/>
<dbReference type="OrthoDB" id="5429634at2759"/>
<keyword evidence="1" id="KW-0472">Membrane</keyword>
<comment type="caution">
    <text evidence="2">The sequence shown here is derived from an EMBL/GenBank/DDBJ whole genome shotgun (WGS) entry which is preliminary data.</text>
</comment>
<sequence length="397" mass="44238">MVVSPKYQDVHKIDWFNANGTASIFHKHCLDTDFDFGTGNVWNVPVWDYYCTAISYPVEYCLAQTFEPECGVDIDTRVLVGIIVCLFVELVCLASLVSSRFQPFATVGDAVASFLKHPDSSTSRNGLLAIPSVHSPESKFDKFGFRRSDKDISMWRRKWPVWRAAIDTETCALFINCLFLAFFAFATAVLIVYNNDELSYYRPITLRTPTSNRGLLANLLGLGSVHLAISMTYLLYNHLWSRMLAAAELNAFSKIRGRLRVTLPVRGAQSTYHLSIKPQFSALLIIALILIHFFTTRALKVVAIQTYDIMGRYSHQRITYAISTASAILALGLGFLMLCALTFGLERRLHTAMPVLGTCSMAISAACHADNVVMGLAQVGYGKNARTGKMSFLNYGE</sequence>
<dbReference type="PANTHER" id="PTHR35395">
    <property type="entry name" value="DUF6536 DOMAIN-CONTAINING PROTEIN"/>
    <property type="match status" value="1"/>
</dbReference>
<feature type="transmembrane region" description="Helical" evidence="1">
    <location>
        <begin position="214"/>
        <end position="236"/>
    </location>
</feature>
<accession>A0A9P8EY61</accession>
<keyword evidence="1" id="KW-1133">Transmembrane helix</keyword>
<evidence type="ECO:0000313" key="2">
    <source>
        <dbReference type="EMBL" id="KAG9701062.1"/>
    </source>
</evidence>
<reference evidence="2" key="1">
    <citation type="journal article" date="2021" name="J Fungi (Basel)">
        <title>Virulence traits and population genomics of the black yeast Aureobasidium melanogenum.</title>
        <authorList>
            <person name="Cernosa A."/>
            <person name="Sun X."/>
            <person name="Gostincar C."/>
            <person name="Fang C."/>
            <person name="Gunde-Cimerman N."/>
            <person name="Song Z."/>
        </authorList>
    </citation>
    <scope>NUCLEOTIDE SEQUENCE</scope>
    <source>
        <strain evidence="2">EXF-9911</strain>
    </source>
</reference>